<evidence type="ECO:0000256" key="3">
    <source>
        <dbReference type="ARBA" id="ARBA00023170"/>
    </source>
</evidence>
<sequence length="180" mass="20392">MSVDEKRMLLDEQYIAMYKSPMECGKIQKWRLNVVRREWYSNSGAIGLITSDSVTNNKRDVVGTEGRTVRLQCSYSTSNSYTYLFWYRKYPSEAMQYILVKGARSANTEEDTAAFAQERFSSTTGQDFTVLTISSLSLSDSAIYYCALQSTMFHSAEALSKNCITTDGRDSNFKQSNVAN</sequence>
<keyword evidence="2" id="KW-1064">Adaptive immunity</keyword>
<dbReference type="SMART" id="SM00409">
    <property type="entry name" value="IG"/>
    <property type="match status" value="1"/>
</dbReference>
<evidence type="ECO:0000256" key="4">
    <source>
        <dbReference type="ARBA" id="ARBA00023319"/>
    </source>
</evidence>
<protein>
    <submittedName>
        <fullName evidence="7">TVAZ2 protein</fullName>
    </submittedName>
</protein>
<evidence type="ECO:0000313" key="8">
    <source>
        <dbReference type="Proteomes" id="UP000886611"/>
    </source>
</evidence>
<dbReference type="Pfam" id="PF07686">
    <property type="entry name" value="V-set"/>
    <property type="match status" value="1"/>
</dbReference>
<proteinExistence type="predicted"/>
<feature type="domain" description="Ig-like" evidence="6">
    <location>
        <begin position="52"/>
        <end position="160"/>
    </location>
</feature>
<reference evidence="7 8" key="1">
    <citation type="journal article" date="2021" name="Cell">
        <title>Tracing the genetic footprints of vertebrate landing in non-teleost ray-finned fishes.</title>
        <authorList>
            <person name="Bi X."/>
            <person name="Wang K."/>
            <person name="Yang L."/>
            <person name="Pan H."/>
            <person name="Jiang H."/>
            <person name="Wei Q."/>
            <person name="Fang M."/>
            <person name="Yu H."/>
            <person name="Zhu C."/>
            <person name="Cai Y."/>
            <person name="He Y."/>
            <person name="Gan X."/>
            <person name="Zeng H."/>
            <person name="Yu D."/>
            <person name="Zhu Y."/>
            <person name="Jiang H."/>
            <person name="Qiu Q."/>
            <person name="Yang H."/>
            <person name="Zhang Y.E."/>
            <person name="Wang W."/>
            <person name="Zhu M."/>
            <person name="He S."/>
            <person name="Zhang G."/>
        </authorList>
    </citation>
    <scope>NUCLEOTIDE SEQUENCE [LARGE SCALE GENOMIC DNA]</scope>
    <source>
        <strain evidence="7">Bchr_013</strain>
    </source>
</reference>
<keyword evidence="3" id="KW-0675">Receptor</keyword>
<dbReference type="InterPro" id="IPR007110">
    <property type="entry name" value="Ig-like_dom"/>
</dbReference>
<keyword evidence="5" id="KW-1279">T cell receptor</keyword>
<evidence type="ECO:0000256" key="1">
    <source>
        <dbReference type="ARBA" id="ARBA00022729"/>
    </source>
</evidence>
<dbReference type="Proteomes" id="UP000886611">
    <property type="component" value="Unassembled WGS sequence"/>
</dbReference>
<gene>
    <name evidence="7" type="primary">Trav262_0</name>
    <name evidence="7" type="ORF">GTO96_0022886</name>
</gene>
<dbReference type="InterPro" id="IPR051287">
    <property type="entry name" value="TCR_variable_region"/>
</dbReference>
<dbReference type="GO" id="GO:0002250">
    <property type="term" value="P:adaptive immune response"/>
    <property type="evidence" value="ECO:0007669"/>
    <property type="project" value="UniProtKB-KW"/>
</dbReference>
<dbReference type="SUPFAM" id="SSF48726">
    <property type="entry name" value="Immunoglobulin"/>
    <property type="match status" value="1"/>
</dbReference>
<keyword evidence="8" id="KW-1185">Reference proteome</keyword>
<dbReference type="PROSITE" id="PS50835">
    <property type="entry name" value="IG_LIKE"/>
    <property type="match status" value="1"/>
</dbReference>
<keyword evidence="1" id="KW-0732">Signal</keyword>
<dbReference type="EMBL" id="JAATIS010000147">
    <property type="protein sequence ID" value="KAG2469723.1"/>
    <property type="molecule type" value="Genomic_DNA"/>
</dbReference>
<evidence type="ECO:0000259" key="6">
    <source>
        <dbReference type="PROSITE" id="PS50835"/>
    </source>
</evidence>
<evidence type="ECO:0000256" key="2">
    <source>
        <dbReference type="ARBA" id="ARBA00023130"/>
    </source>
</evidence>
<dbReference type="PANTHER" id="PTHR19367">
    <property type="entry name" value="T-CELL RECEPTOR ALPHA CHAIN V REGION"/>
    <property type="match status" value="1"/>
</dbReference>
<dbReference type="PANTHER" id="PTHR19367:SF18">
    <property type="entry name" value="T CELL RECEPTOR ALPHA VARIABLE 16"/>
    <property type="match status" value="1"/>
</dbReference>
<dbReference type="SMART" id="SM00406">
    <property type="entry name" value="IGv"/>
    <property type="match status" value="1"/>
</dbReference>
<feature type="non-terminal residue" evidence="7">
    <location>
        <position position="180"/>
    </location>
</feature>
<accession>A0A8X8BTD6</accession>
<dbReference type="InterPro" id="IPR003599">
    <property type="entry name" value="Ig_sub"/>
</dbReference>
<feature type="non-terminal residue" evidence="7">
    <location>
        <position position="1"/>
    </location>
</feature>
<dbReference type="AlphaFoldDB" id="A0A8X8BTD6"/>
<dbReference type="InterPro" id="IPR013106">
    <property type="entry name" value="Ig_V-set"/>
</dbReference>
<organism evidence="7 8">
    <name type="scientific">Polypterus senegalus</name>
    <name type="common">Senegal bichir</name>
    <dbReference type="NCBI Taxonomy" id="55291"/>
    <lineage>
        <taxon>Eukaryota</taxon>
        <taxon>Metazoa</taxon>
        <taxon>Chordata</taxon>
        <taxon>Craniata</taxon>
        <taxon>Vertebrata</taxon>
        <taxon>Euteleostomi</taxon>
        <taxon>Actinopterygii</taxon>
        <taxon>Polypteriformes</taxon>
        <taxon>Polypteridae</taxon>
        <taxon>Polypterus</taxon>
    </lineage>
</organism>
<dbReference type="InterPro" id="IPR013783">
    <property type="entry name" value="Ig-like_fold"/>
</dbReference>
<name>A0A8X8BTD6_POLSE</name>
<dbReference type="FunFam" id="2.60.40.10:FF:002173">
    <property type="entry name" value="TRADV8 protein"/>
    <property type="match status" value="1"/>
</dbReference>
<dbReference type="GO" id="GO:0042101">
    <property type="term" value="C:T cell receptor complex"/>
    <property type="evidence" value="ECO:0007669"/>
    <property type="project" value="UniProtKB-KW"/>
</dbReference>
<comment type="caution">
    <text evidence="7">The sequence shown here is derived from an EMBL/GenBank/DDBJ whole genome shotgun (WGS) entry which is preliminary data.</text>
</comment>
<evidence type="ECO:0000256" key="5">
    <source>
        <dbReference type="ARBA" id="ARBA00043266"/>
    </source>
</evidence>
<keyword evidence="4" id="KW-0393">Immunoglobulin domain</keyword>
<dbReference type="InterPro" id="IPR036179">
    <property type="entry name" value="Ig-like_dom_sf"/>
</dbReference>
<dbReference type="Gene3D" id="2.60.40.10">
    <property type="entry name" value="Immunoglobulins"/>
    <property type="match status" value="1"/>
</dbReference>
<keyword evidence="5" id="KW-0391">Immunity</keyword>
<evidence type="ECO:0000313" key="7">
    <source>
        <dbReference type="EMBL" id="KAG2469723.1"/>
    </source>
</evidence>